<keyword evidence="1" id="KW-0489">Methyltransferase</keyword>
<dbReference type="RefSeq" id="WP_035129220.1">
    <property type="nucleotide sequence ID" value="NZ_JPMD01000001.1"/>
</dbReference>
<reference evidence="1 2" key="1">
    <citation type="submission" date="2014-07" db="EMBL/GenBank/DDBJ databases">
        <title>Draft genome of Clostridium sulfidigenes 113A isolated from sediments associated with methane hydrate from Krishna Godavari basin.</title>
        <authorList>
            <person name="Honkalas V.S."/>
            <person name="Dabir A.P."/>
            <person name="Arora P."/>
            <person name="Dhakephalkar P.K."/>
        </authorList>
    </citation>
    <scope>NUCLEOTIDE SEQUENCE [LARGE SCALE GENOMIC DNA]</scope>
    <source>
        <strain evidence="1 2">113A</strain>
    </source>
</reference>
<dbReference type="Proteomes" id="UP000028542">
    <property type="component" value="Unassembled WGS sequence"/>
</dbReference>
<gene>
    <name evidence="1" type="ORF">IO99_01185</name>
</gene>
<keyword evidence="2" id="KW-1185">Reference proteome</keyword>
<comment type="caution">
    <text evidence="1">The sequence shown here is derived from an EMBL/GenBank/DDBJ whole genome shotgun (WGS) entry which is preliminary data.</text>
</comment>
<dbReference type="GO" id="GO:0008168">
    <property type="term" value="F:methyltransferase activity"/>
    <property type="evidence" value="ECO:0007669"/>
    <property type="project" value="UniProtKB-KW"/>
</dbReference>
<protein>
    <submittedName>
        <fullName evidence="1">SAM-dependent methyltransferase</fullName>
    </submittedName>
</protein>
<organism evidence="1 2">
    <name type="scientific">Clostridium sulfidigenes</name>
    <dbReference type="NCBI Taxonomy" id="318464"/>
    <lineage>
        <taxon>Bacteria</taxon>
        <taxon>Bacillati</taxon>
        <taxon>Bacillota</taxon>
        <taxon>Clostridia</taxon>
        <taxon>Eubacteriales</taxon>
        <taxon>Clostridiaceae</taxon>
        <taxon>Clostridium</taxon>
    </lineage>
</organism>
<dbReference type="AlphaFoldDB" id="A0A084JIM2"/>
<dbReference type="CDD" id="cd02440">
    <property type="entry name" value="AdoMet_MTases"/>
    <property type="match status" value="1"/>
</dbReference>
<accession>A0A084JIM2</accession>
<dbReference type="Pfam" id="PF13489">
    <property type="entry name" value="Methyltransf_23"/>
    <property type="match status" value="1"/>
</dbReference>
<dbReference type="EMBL" id="JPMD01000001">
    <property type="protein sequence ID" value="KEZ88806.1"/>
    <property type="molecule type" value="Genomic_DNA"/>
</dbReference>
<evidence type="ECO:0000313" key="2">
    <source>
        <dbReference type="Proteomes" id="UP000028542"/>
    </source>
</evidence>
<evidence type="ECO:0000313" key="1">
    <source>
        <dbReference type="EMBL" id="KEZ88806.1"/>
    </source>
</evidence>
<dbReference type="PANTHER" id="PTHR43861">
    <property type="entry name" value="TRANS-ACONITATE 2-METHYLTRANSFERASE-RELATED"/>
    <property type="match status" value="1"/>
</dbReference>
<dbReference type="STRING" id="318464.IO99_01185"/>
<name>A0A084JIM2_9CLOT</name>
<dbReference type="InterPro" id="IPR029063">
    <property type="entry name" value="SAM-dependent_MTases_sf"/>
</dbReference>
<dbReference type="GO" id="GO:0032259">
    <property type="term" value="P:methylation"/>
    <property type="evidence" value="ECO:0007669"/>
    <property type="project" value="UniProtKB-KW"/>
</dbReference>
<proteinExistence type="predicted"/>
<sequence>MNILDKHVRAYKGGIIYDFDNNIQLNWYPNRIVELMQGNESILEFGLGHGITTSIFNEYFNRHVVIEASEAVIQNFKYRYPNCNAEIVNTFFEQFDSNEKFDIVVLGFVLEHVDDPVLVMGIAQKFLKSEGKIFLAVPNAEVLNRRIGYEAGLLENMEILSEHDLLCGHKRYYTKETFTKDIDKAGLELEKMEGIYLKPLTTNQMLSLNLDKVVIEAICRVGINYPELCCGMLAQTKIKTMIK</sequence>
<keyword evidence="1" id="KW-0808">Transferase</keyword>
<dbReference type="SUPFAM" id="SSF53335">
    <property type="entry name" value="S-adenosyl-L-methionine-dependent methyltransferases"/>
    <property type="match status" value="1"/>
</dbReference>
<dbReference type="Gene3D" id="3.40.50.150">
    <property type="entry name" value="Vaccinia Virus protein VP39"/>
    <property type="match status" value="1"/>
</dbReference>
<dbReference type="eggNOG" id="COG2227">
    <property type="taxonomic scope" value="Bacteria"/>
</dbReference>